<accession>A0A9Q1QA37</accession>
<evidence type="ECO:0000313" key="2">
    <source>
        <dbReference type="Proteomes" id="UP001153076"/>
    </source>
</evidence>
<dbReference type="AlphaFoldDB" id="A0A9Q1QA37"/>
<sequence length="185" mass="20921">MVTALMRSDFIVLITRGPGLAIQRRSLLVVEAILLCCRWVELHQLEVPPLGLGDPPLTRRMPRSSLLCRRHRVPKSPRALKRTRHSPRVPAYSPGTSAFLDFSSSAATWEQASSSYCCRSFFSTSKASFSFFNFSKWCSSPICAGRRASELSRLQIHFFRVEIDSLDLPTFNARAKAWRTPNMVS</sequence>
<organism evidence="1 2">
    <name type="scientific">Carnegiea gigantea</name>
    <dbReference type="NCBI Taxonomy" id="171969"/>
    <lineage>
        <taxon>Eukaryota</taxon>
        <taxon>Viridiplantae</taxon>
        <taxon>Streptophyta</taxon>
        <taxon>Embryophyta</taxon>
        <taxon>Tracheophyta</taxon>
        <taxon>Spermatophyta</taxon>
        <taxon>Magnoliopsida</taxon>
        <taxon>eudicotyledons</taxon>
        <taxon>Gunneridae</taxon>
        <taxon>Pentapetalae</taxon>
        <taxon>Caryophyllales</taxon>
        <taxon>Cactineae</taxon>
        <taxon>Cactaceae</taxon>
        <taxon>Cactoideae</taxon>
        <taxon>Echinocereeae</taxon>
        <taxon>Carnegiea</taxon>
    </lineage>
</organism>
<protein>
    <submittedName>
        <fullName evidence="1">Uncharacterized protein</fullName>
    </submittedName>
</protein>
<keyword evidence="2" id="KW-1185">Reference proteome</keyword>
<proteinExistence type="predicted"/>
<gene>
    <name evidence="1" type="ORF">Cgig2_020642</name>
</gene>
<reference evidence="1" key="1">
    <citation type="submission" date="2022-04" db="EMBL/GenBank/DDBJ databases">
        <title>Carnegiea gigantea Genome sequencing and assembly v2.</title>
        <authorList>
            <person name="Copetti D."/>
            <person name="Sanderson M.J."/>
            <person name="Burquez A."/>
            <person name="Wojciechowski M.F."/>
        </authorList>
    </citation>
    <scope>NUCLEOTIDE SEQUENCE</scope>
    <source>
        <strain evidence="1">SGP5-SGP5p</strain>
        <tissue evidence="1">Aerial part</tissue>
    </source>
</reference>
<dbReference type="Proteomes" id="UP001153076">
    <property type="component" value="Unassembled WGS sequence"/>
</dbReference>
<dbReference type="EMBL" id="JAKOGI010000536">
    <property type="protein sequence ID" value="KAJ8433470.1"/>
    <property type="molecule type" value="Genomic_DNA"/>
</dbReference>
<evidence type="ECO:0000313" key="1">
    <source>
        <dbReference type="EMBL" id="KAJ8433470.1"/>
    </source>
</evidence>
<comment type="caution">
    <text evidence="1">The sequence shown here is derived from an EMBL/GenBank/DDBJ whole genome shotgun (WGS) entry which is preliminary data.</text>
</comment>
<name>A0A9Q1QA37_9CARY</name>